<dbReference type="Proteomes" id="UP000597338">
    <property type="component" value="Unassembled WGS sequence"/>
</dbReference>
<accession>A0ABQ1KXB9</accession>
<feature type="compositionally biased region" description="Basic residues" evidence="1">
    <location>
        <begin position="74"/>
        <end position="83"/>
    </location>
</feature>
<evidence type="ECO:0000256" key="2">
    <source>
        <dbReference type="SAM" id="Phobius"/>
    </source>
</evidence>
<proteinExistence type="predicted"/>
<comment type="caution">
    <text evidence="3">The sequence shown here is derived from an EMBL/GenBank/DDBJ whole genome shotgun (WGS) entry which is preliminary data.</text>
</comment>
<feature type="transmembrane region" description="Helical" evidence="2">
    <location>
        <begin position="12"/>
        <end position="30"/>
    </location>
</feature>
<reference evidence="4" key="1">
    <citation type="journal article" date="2019" name="Int. J. Syst. Evol. Microbiol.">
        <title>The Global Catalogue of Microorganisms (GCM) 10K type strain sequencing project: providing services to taxonomists for standard genome sequencing and annotation.</title>
        <authorList>
            <consortium name="The Broad Institute Genomics Platform"/>
            <consortium name="The Broad Institute Genome Sequencing Center for Infectious Disease"/>
            <person name="Wu L."/>
            <person name="Ma J."/>
        </authorList>
    </citation>
    <scope>NUCLEOTIDE SEQUENCE [LARGE SCALE GENOMIC DNA]</scope>
    <source>
        <strain evidence="4">CGMCC 1.15342</strain>
    </source>
</reference>
<evidence type="ECO:0000313" key="4">
    <source>
        <dbReference type="Proteomes" id="UP000597338"/>
    </source>
</evidence>
<evidence type="ECO:0000313" key="3">
    <source>
        <dbReference type="EMBL" id="GGC14162.1"/>
    </source>
</evidence>
<name>A0ABQ1KXB9_9SPHI</name>
<evidence type="ECO:0000256" key="1">
    <source>
        <dbReference type="SAM" id="MobiDB-lite"/>
    </source>
</evidence>
<sequence length="83" mass="9232">MQTNQQHTFLKLWGIPVFLFVITIAGLLLAIIGTGIWHGLSWITLSIPVYFTVKHGKAFLSSHAVGEGDQKQKSSQKAKGRRQ</sequence>
<feature type="region of interest" description="Disordered" evidence="1">
    <location>
        <begin position="64"/>
        <end position="83"/>
    </location>
</feature>
<keyword evidence="2" id="KW-0472">Membrane</keyword>
<keyword evidence="4" id="KW-1185">Reference proteome</keyword>
<gene>
    <name evidence="3" type="ORF">GCM10011386_02280</name>
</gene>
<dbReference type="EMBL" id="BMIK01000001">
    <property type="protein sequence ID" value="GGC14162.1"/>
    <property type="molecule type" value="Genomic_DNA"/>
</dbReference>
<keyword evidence="2" id="KW-0812">Transmembrane</keyword>
<keyword evidence="2" id="KW-1133">Transmembrane helix</keyword>
<protein>
    <submittedName>
        <fullName evidence="3">Uncharacterized protein</fullName>
    </submittedName>
</protein>
<organism evidence="3 4">
    <name type="scientific">Parapedobacter defluvii</name>
    <dbReference type="NCBI Taxonomy" id="2045106"/>
    <lineage>
        <taxon>Bacteria</taxon>
        <taxon>Pseudomonadati</taxon>
        <taxon>Bacteroidota</taxon>
        <taxon>Sphingobacteriia</taxon>
        <taxon>Sphingobacteriales</taxon>
        <taxon>Sphingobacteriaceae</taxon>
        <taxon>Parapedobacter</taxon>
    </lineage>
</organism>